<dbReference type="InterPro" id="IPR036390">
    <property type="entry name" value="WH_DNA-bd_sf"/>
</dbReference>
<keyword evidence="7" id="KW-1185">Reference proteome</keyword>
<proteinExistence type="inferred from homology"/>
<dbReference type="Pfam" id="PF00447">
    <property type="entry name" value="HSF_DNA-bind"/>
    <property type="match status" value="1"/>
</dbReference>
<accession>A0AAD8BGC0</accession>
<organism evidence="6 7">
    <name type="scientific">Biomphalaria pfeifferi</name>
    <name type="common">Bloodfluke planorb</name>
    <name type="synonym">Freshwater snail</name>
    <dbReference type="NCBI Taxonomy" id="112525"/>
    <lineage>
        <taxon>Eukaryota</taxon>
        <taxon>Metazoa</taxon>
        <taxon>Spiralia</taxon>
        <taxon>Lophotrochozoa</taxon>
        <taxon>Mollusca</taxon>
        <taxon>Gastropoda</taxon>
        <taxon>Heterobranchia</taxon>
        <taxon>Euthyneura</taxon>
        <taxon>Panpulmonata</taxon>
        <taxon>Hygrophila</taxon>
        <taxon>Lymnaeoidea</taxon>
        <taxon>Planorbidae</taxon>
        <taxon>Biomphalaria</taxon>
    </lineage>
</organism>
<evidence type="ECO:0000256" key="2">
    <source>
        <dbReference type="ARBA" id="ARBA00006403"/>
    </source>
</evidence>
<keyword evidence="3" id="KW-0238">DNA-binding</keyword>
<dbReference type="Proteomes" id="UP001233172">
    <property type="component" value="Unassembled WGS sequence"/>
</dbReference>
<dbReference type="Gene3D" id="1.10.10.10">
    <property type="entry name" value="Winged helix-like DNA-binding domain superfamily/Winged helix DNA-binding domain"/>
    <property type="match status" value="1"/>
</dbReference>
<sequence length="304" mass="35015">MSATRLSFGSQYKFPLKLYEIANDGLIIKWTNDGTGLLVEENEFEQNVMLLYPGFVQVETFHNLRRLFRDYNFLFRVLRKRKPYGAKVEFRHPYFNRDSPALIFRVKKMNRFWPSLSPTATSSPKRIYRSNKLPLFPNEILNSDVSESSGQEGFYDLSLNCLDCSDCDGCSSTYAVSSKHMPTLIFDDLRSGNRVIHSQTTIASKPIKGTNEAALLKSLKTTASQSQSGSVFQIDPEIFKLLQIYAKNELTESEFWEVITKRCGRDFKGNSWEDVMDFFDSIVNHDLSPLHHKGYFYELPLSDI</sequence>
<evidence type="ECO:0000256" key="4">
    <source>
        <dbReference type="ARBA" id="ARBA00023242"/>
    </source>
</evidence>
<comment type="caution">
    <text evidence="6">The sequence shown here is derived from an EMBL/GenBank/DDBJ whole genome shotgun (WGS) entry which is preliminary data.</text>
</comment>
<keyword evidence="4" id="KW-0539">Nucleus</keyword>
<dbReference type="EMBL" id="JASAOG010000081">
    <property type="protein sequence ID" value="KAK0054044.1"/>
    <property type="molecule type" value="Genomic_DNA"/>
</dbReference>
<dbReference type="InterPro" id="IPR036388">
    <property type="entry name" value="WH-like_DNA-bd_sf"/>
</dbReference>
<dbReference type="GO" id="GO:0005634">
    <property type="term" value="C:nucleus"/>
    <property type="evidence" value="ECO:0007669"/>
    <property type="project" value="UniProtKB-SubCell"/>
</dbReference>
<dbReference type="GO" id="GO:0043565">
    <property type="term" value="F:sequence-specific DNA binding"/>
    <property type="evidence" value="ECO:0007669"/>
    <property type="project" value="InterPro"/>
</dbReference>
<evidence type="ECO:0000313" key="7">
    <source>
        <dbReference type="Proteomes" id="UP001233172"/>
    </source>
</evidence>
<name>A0AAD8BGC0_BIOPF</name>
<reference evidence="6" key="2">
    <citation type="submission" date="2023-04" db="EMBL/GenBank/DDBJ databases">
        <authorList>
            <person name="Bu L."/>
            <person name="Lu L."/>
            <person name="Laidemitt M.R."/>
            <person name="Zhang S.M."/>
            <person name="Mutuku M."/>
            <person name="Mkoji G."/>
            <person name="Steinauer M."/>
            <person name="Loker E.S."/>
        </authorList>
    </citation>
    <scope>NUCLEOTIDE SEQUENCE</scope>
    <source>
        <strain evidence="6">KasaAsao</strain>
        <tissue evidence="6">Whole Snail</tissue>
    </source>
</reference>
<dbReference type="SUPFAM" id="SSF46785">
    <property type="entry name" value="Winged helix' DNA-binding domain"/>
    <property type="match status" value="1"/>
</dbReference>
<evidence type="ECO:0000256" key="1">
    <source>
        <dbReference type="ARBA" id="ARBA00004123"/>
    </source>
</evidence>
<evidence type="ECO:0000313" key="6">
    <source>
        <dbReference type="EMBL" id="KAK0054044.1"/>
    </source>
</evidence>
<feature type="domain" description="HSF-type DNA-binding" evidence="5">
    <location>
        <begin position="14"/>
        <end position="108"/>
    </location>
</feature>
<evidence type="ECO:0000259" key="5">
    <source>
        <dbReference type="Pfam" id="PF00447"/>
    </source>
</evidence>
<dbReference type="AlphaFoldDB" id="A0AAD8BGC0"/>
<comment type="similarity">
    <text evidence="2">Belongs to the HSF family.</text>
</comment>
<dbReference type="GO" id="GO:0003700">
    <property type="term" value="F:DNA-binding transcription factor activity"/>
    <property type="evidence" value="ECO:0007669"/>
    <property type="project" value="InterPro"/>
</dbReference>
<comment type="subcellular location">
    <subcellularLocation>
        <location evidence="1">Nucleus</location>
    </subcellularLocation>
</comment>
<gene>
    <name evidence="6" type="ORF">Bpfe_016535</name>
</gene>
<protein>
    <submittedName>
        <fullName evidence="6">IPF1</fullName>
    </submittedName>
</protein>
<reference evidence="6" key="1">
    <citation type="journal article" date="2023" name="PLoS Negl. Trop. Dis.">
        <title>A genome sequence for Biomphalaria pfeifferi, the major vector snail for the human-infecting parasite Schistosoma mansoni.</title>
        <authorList>
            <person name="Bu L."/>
            <person name="Lu L."/>
            <person name="Laidemitt M.R."/>
            <person name="Zhang S.M."/>
            <person name="Mutuku M."/>
            <person name="Mkoji G."/>
            <person name="Steinauer M."/>
            <person name="Loker E.S."/>
        </authorList>
    </citation>
    <scope>NUCLEOTIDE SEQUENCE</scope>
    <source>
        <strain evidence="6">KasaAsao</strain>
    </source>
</reference>
<dbReference type="InterPro" id="IPR000232">
    <property type="entry name" value="HSF_DNA-bd"/>
</dbReference>
<evidence type="ECO:0000256" key="3">
    <source>
        <dbReference type="ARBA" id="ARBA00023125"/>
    </source>
</evidence>